<dbReference type="RefSeq" id="WP_002166256.1">
    <property type="nucleotide sequence ID" value="NZ_JH792310.1"/>
</dbReference>
<organism evidence="1 2">
    <name type="scientific">Bacillus cereus VD048</name>
    <dbReference type="NCBI Taxonomy" id="1053226"/>
    <lineage>
        <taxon>Bacteria</taxon>
        <taxon>Bacillati</taxon>
        <taxon>Bacillota</taxon>
        <taxon>Bacilli</taxon>
        <taxon>Bacillales</taxon>
        <taxon>Bacillaceae</taxon>
        <taxon>Bacillus</taxon>
        <taxon>Bacillus cereus group</taxon>
    </lineage>
</organism>
<evidence type="ECO:0000313" key="2">
    <source>
        <dbReference type="Proteomes" id="UP000006960"/>
    </source>
</evidence>
<dbReference type="EMBL" id="AHEU01000026">
    <property type="protein sequence ID" value="EJR29583.1"/>
    <property type="molecule type" value="Genomic_DNA"/>
</dbReference>
<protein>
    <submittedName>
        <fullName evidence="1">Uncharacterized protein</fullName>
    </submittedName>
</protein>
<dbReference type="HOGENOM" id="CLU_1072205_0_0_9"/>
<evidence type="ECO:0000313" key="1">
    <source>
        <dbReference type="EMBL" id="EJR29583.1"/>
    </source>
</evidence>
<sequence length="259" mass="30720">MANQFHEEFSNIPLTAENYSRVTFDISNPNHKYTILKCETNKVIIDHVKRITKEKEKHTMSSSQDLTPREKNEKLTKLFQGIYAETYLHKFFELVLSSKDFSILRWDLERSSFKYSTDEYDLKIIKDSTTEYTVESRSSQNYKHSLKHGVENFDIIGPYVNSVKKKEDYNDFYLRPLFQYADYSKRTIVETNYSSFTDLLLKDSISLYIITGCHKEIMYSAPIKNMGQRSKYKYIPHVHVPDIINFIQELRTTVEYTKK</sequence>
<comment type="caution">
    <text evidence="1">The sequence shown here is derived from an EMBL/GenBank/DDBJ whole genome shotgun (WGS) entry which is preliminary data.</text>
</comment>
<reference evidence="1 2" key="1">
    <citation type="submission" date="2012-04" db="EMBL/GenBank/DDBJ databases">
        <title>The Genome Sequence of Bacillus cereus VD048.</title>
        <authorList>
            <consortium name="The Broad Institute Genome Sequencing Platform"/>
            <consortium name="The Broad Institute Genome Sequencing Center for Infectious Disease"/>
            <person name="Feldgarden M."/>
            <person name="Van der Auwera G.A."/>
            <person name="Mahillon J."/>
            <person name="Duprez V."/>
            <person name="Timmery S."/>
            <person name="Mattelet C."/>
            <person name="Dierick K."/>
            <person name="Sun M."/>
            <person name="Yu Z."/>
            <person name="Zhu L."/>
            <person name="Hu X."/>
            <person name="Shank E.B."/>
            <person name="Swiecicka I."/>
            <person name="Hansen B.M."/>
            <person name="Andrup L."/>
            <person name="Young S.K."/>
            <person name="Zeng Q."/>
            <person name="Gargeya S."/>
            <person name="Fitzgerald M."/>
            <person name="Haas B."/>
            <person name="Abouelleil A."/>
            <person name="Alvarado L."/>
            <person name="Arachchi H.M."/>
            <person name="Berlin A."/>
            <person name="Chapman S.B."/>
            <person name="Goldberg J."/>
            <person name="Griggs A."/>
            <person name="Gujja S."/>
            <person name="Hansen M."/>
            <person name="Howarth C."/>
            <person name="Imamovic A."/>
            <person name="Larimer J."/>
            <person name="McCowen C."/>
            <person name="Montmayeur A."/>
            <person name="Murphy C."/>
            <person name="Neiman D."/>
            <person name="Pearson M."/>
            <person name="Priest M."/>
            <person name="Roberts A."/>
            <person name="Saif S."/>
            <person name="Shea T."/>
            <person name="Sisk P."/>
            <person name="Sykes S."/>
            <person name="Wortman J."/>
            <person name="Nusbaum C."/>
            <person name="Birren B."/>
        </authorList>
    </citation>
    <scope>NUCLEOTIDE SEQUENCE [LARGE SCALE GENOMIC DNA]</scope>
    <source>
        <strain evidence="1 2">VD048</strain>
    </source>
</reference>
<accession>J8HPI4</accession>
<name>J8HPI4_BACCE</name>
<gene>
    <name evidence="1" type="ORF">IIG_03907</name>
</gene>
<dbReference type="Proteomes" id="UP000006960">
    <property type="component" value="Unassembled WGS sequence"/>
</dbReference>
<proteinExistence type="predicted"/>
<dbReference type="AlphaFoldDB" id="J8HPI4"/>
<dbReference type="PATRIC" id="fig|1053226.3.peg.3988"/>